<gene>
    <name evidence="3" type="ORF">BC938DRAFT_484051</name>
</gene>
<dbReference type="Proteomes" id="UP000274822">
    <property type="component" value="Unassembled WGS sequence"/>
</dbReference>
<dbReference type="EMBL" id="RBNJ01009546">
    <property type="protein sequence ID" value="RUS26840.1"/>
    <property type="molecule type" value="Genomic_DNA"/>
</dbReference>
<feature type="transmembrane region" description="Helical" evidence="2">
    <location>
        <begin position="132"/>
        <end position="151"/>
    </location>
</feature>
<reference evidence="3 4" key="1">
    <citation type="journal article" date="2018" name="New Phytol.">
        <title>Phylogenomics of Endogonaceae and evolution of mycorrhizas within Mucoromycota.</title>
        <authorList>
            <person name="Chang Y."/>
            <person name="Desiro A."/>
            <person name="Na H."/>
            <person name="Sandor L."/>
            <person name="Lipzen A."/>
            <person name="Clum A."/>
            <person name="Barry K."/>
            <person name="Grigoriev I.V."/>
            <person name="Martin F.M."/>
            <person name="Stajich J.E."/>
            <person name="Smith M.E."/>
            <person name="Bonito G."/>
            <person name="Spatafora J.W."/>
        </authorList>
    </citation>
    <scope>NUCLEOTIDE SEQUENCE [LARGE SCALE GENOMIC DNA]</scope>
    <source>
        <strain evidence="3 4">AD002</strain>
    </source>
</reference>
<sequence>MLKRALLSKSKAQKSPQKTKQPSTSSITSRQPHHHHLNNHNEGSRRMTTTPDFGLFSAASFVGNTAVPVRRKLKEANWRERLTFWFDTSKGGRAWELLDATLSLLFVMVYIWNTKYVKVDGLKQPLPFFNKIVDLILAALILLQFLPRILVAPHPTSYLVSSYSIITLIATVPVILAFCLSTFDWQETAGEDIVHTYMSAGKIVYIYPFRFVRLHLAVGQCLLPVKNAMLRMSNITRKSLQLGKNNNRSSLLTLVSCNCRNRLL</sequence>
<keyword evidence="2" id="KW-1133">Transmembrane helix</keyword>
<dbReference type="AlphaFoldDB" id="A0A433QAK7"/>
<name>A0A433QAK7_9FUNG</name>
<evidence type="ECO:0000256" key="1">
    <source>
        <dbReference type="SAM" id="MobiDB-lite"/>
    </source>
</evidence>
<keyword evidence="2" id="KW-0472">Membrane</keyword>
<feature type="transmembrane region" description="Helical" evidence="2">
    <location>
        <begin position="163"/>
        <end position="183"/>
    </location>
</feature>
<proteinExistence type="predicted"/>
<organism evidence="3 4">
    <name type="scientific">Jimgerdemannia flammicorona</name>
    <dbReference type="NCBI Taxonomy" id="994334"/>
    <lineage>
        <taxon>Eukaryota</taxon>
        <taxon>Fungi</taxon>
        <taxon>Fungi incertae sedis</taxon>
        <taxon>Mucoromycota</taxon>
        <taxon>Mucoromycotina</taxon>
        <taxon>Endogonomycetes</taxon>
        <taxon>Endogonales</taxon>
        <taxon>Endogonaceae</taxon>
        <taxon>Jimgerdemannia</taxon>
    </lineage>
</organism>
<evidence type="ECO:0000313" key="4">
    <source>
        <dbReference type="Proteomes" id="UP000274822"/>
    </source>
</evidence>
<keyword evidence="2" id="KW-0812">Transmembrane</keyword>
<evidence type="ECO:0000256" key="2">
    <source>
        <dbReference type="SAM" id="Phobius"/>
    </source>
</evidence>
<comment type="caution">
    <text evidence="3">The sequence shown here is derived from an EMBL/GenBank/DDBJ whole genome shotgun (WGS) entry which is preliminary data.</text>
</comment>
<feature type="transmembrane region" description="Helical" evidence="2">
    <location>
        <begin position="94"/>
        <end position="112"/>
    </location>
</feature>
<feature type="compositionally biased region" description="Polar residues" evidence="1">
    <location>
        <begin position="13"/>
        <end position="30"/>
    </location>
</feature>
<protein>
    <recommendedName>
        <fullName evidence="5">Ion transport domain-containing protein</fullName>
    </recommendedName>
</protein>
<evidence type="ECO:0008006" key="5">
    <source>
        <dbReference type="Google" id="ProtNLM"/>
    </source>
</evidence>
<keyword evidence="4" id="KW-1185">Reference proteome</keyword>
<accession>A0A433QAK7</accession>
<evidence type="ECO:0000313" key="3">
    <source>
        <dbReference type="EMBL" id="RUS26840.1"/>
    </source>
</evidence>
<feature type="region of interest" description="Disordered" evidence="1">
    <location>
        <begin position="1"/>
        <end position="45"/>
    </location>
</feature>